<evidence type="ECO:0000313" key="1">
    <source>
        <dbReference type="EMBL" id="KAI4864643.1"/>
    </source>
</evidence>
<proteinExistence type="predicted"/>
<organism evidence="1 2">
    <name type="scientific">Hypoxylon rubiginosum</name>
    <dbReference type="NCBI Taxonomy" id="110542"/>
    <lineage>
        <taxon>Eukaryota</taxon>
        <taxon>Fungi</taxon>
        <taxon>Dikarya</taxon>
        <taxon>Ascomycota</taxon>
        <taxon>Pezizomycotina</taxon>
        <taxon>Sordariomycetes</taxon>
        <taxon>Xylariomycetidae</taxon>
        <taxon>Xylariales</taxon>
        <taxon>Hypoxylaceae</taxon>
        <taxon>Hypoxylon</taxon>
    </lineage>
</organism>
<gene>
    <name evidence="1" type="ORF">F4820DRAFT_448804</name>
</gene>
<dbReference type="Proteomes" id="UP001497700">
    <property type="component" value="Unassembled WGS sequence"/>
</dbReference>
<name>A0ACB9Z098_9PEZI</name>
<accession>A0ACB9Z098</accession>
<evidence type="ECO:0000313" key="2">
    <source>
        <dbReference type="Proteomes" id="UP001497700"/>
    </source>
</evidence>
<keyword evidence="2" id="KW-1185">Reference proteome</keyword>
<dbReference type="EMBL" id="MU393483">
    <property type="protein sequence ID" value="KAI4864643.1"/>
    <property type="molecule type" value="Genomic_DNA"/>
</dbReference>
<protein>
    <submittedName>
        <fullName evidence="1">Uncharacterized protein</fullName>
    </submittedName>
</protein>
<comment type="caution">
    <text evidence="1">The sequence shown here is derived from an EMBL/GenBank/DDBJ whole genome shotgun (WGS) entry which is preliminary data.</text>
</comment>
<reference evidence="1 2" key="1">
    <citation type="journal article" date="2022" name="New Phytol.">
        <title>Ecological generalism drives hyperdiversity of secondary metabolite gene clusters in xylarialean endophytes.</title>
        <authorList>
            <person name="Franco M.E.E."/>
            <person name="Wisecaver J.H."/>
            <person name="Arnold A.E."/>
            <person name="Ju Y.M."/>
            <person name="Slot J.C."/>
            <person name="Ahrendt S."/>
            <person name="Moore L.P."/>
            <person name="Eastman K.E."/>
            <person name="Scott K."/>
            <person name="Konkel Z."/>
            <person name="Mondo S.J."/>
            <person name="Kuo A."/>
            <person name="Hayes R.D."/>
            <person name="Haridas S."/>
            <person name="Andreopoulos B."/>
            <person name="Riley R."/>
            <person name="LaButti K."/>
            <person name="Pangilinan J."/>
            <person name="Lipzen A."/>
            <person name="Amirebrahimi M."/>
            <person name="Yan J."/>
            <person name="Adam C."/>
            <person name="Keymanesh K."/>
            <person name="Ng V."/>
            <person name="Louie K."/>
            <person name="Northen T."/>
            <person name="Drula E."/>
            <person name="Henrissat B."/>
            <person name="Hsieh H.M."/>
            <person name="Youens-Clark K."/>
            <person name="Lutzoni F."/>
            <person name="Miadlikowska J."/>
            <person name="Eastwood D.C."/>
            <person name="Hamelin R.C."/>
            <person name="Grigoriev I.V."/>
            <person name="U'Ren J.M."/>
        </authorList>
    </citation>
    <scope>NUCLEOTIDE SEQUENCE [LARGE SCALE GENOMIC DNA]</scope>
    <source>
        <strain evidence="1 2">CBS 119005</strain>
    </source>
</reference>
<sequence length="327" mass="33820">MRNAAATLAAALSLAAGATAARVCGTNSSSTYQWTVGDGRYDGADPGVDDSTATVSFSIMPTAGSGYSTFFECMGEWPEAWAGWYEGGDKLIWGDCIWAGNGPNSDTTVSFALDWKNRTMYVSHTFACSDIEGSEALAIGSTQLDLACAPATESSSESCTLNPSTPAPKAVISTRGGPAHASSGAAACTDDASLYQSWQLEQWTRRYALAPGTKTPSADTGPAFTLRNMANSDVFACAPGSPDAGANSALFSGACTWAGEGNSTSPTTAVFTFDPETDFLTITQTWICSDSPSYDAIGIGFVQATCTRAGDLLTCTSGPVWIGTDTP</sequence>